<name>A0A4P6KF14_9MICO</name>
<dbReference type="CDD" id="cd07729">
    <property type="entry name" value="AHL_lactonase_MBL-fold"/>
    <property type="match status" value="1"/>
</dbReference>
<feature type="domain" description="Metallo-beta-lactamase" evidence="6">
    <location>
        <begin position="40"/>
        <end position="242"/>
    </location>
</feature>
<gene>
    <name evidence="7" type="ORF">EVS81_09545</name>
</gene>
<dbReference type="InterPro" id="IPR051013">
    <property type="entry name" value="MBL_superfamily_lactonases"/>
</dbReference>
<protein>
    <submittedName>
        <fullName evidence="7">N-acyl homoserine lactonase family protein</fullName>
    </submittedName>
</protein>
<evidence type="ECO:0000313" key="8">
    <source>
        <dbReference type="Proteomes" id="UP000289260"/>
    </source>
</evidence>
<dbReference type="PANTHER" id="PTHR42978:SF7">
    <property type="entry name" value="METALLO-HYDROLASE RV2300C-RELATED"/>
    <property type="match status" value="1"/>
</dbReference>
<dbReference type="InterPro" id="IPR036866">
    <property type="entry name" value="RibonucZ/Hydroxyglut_hydro"/>
</dbReference>
<accession>A0A4P6KF14</accession>
<evidence type="ECO:0000256" key="4">
    <source>
        <dbReference type="ARBA" id="ARBA00022801"/>
    </source>
</evidence>
<dbReference type="EMBL" id="CP035806">
    <property type="protein sequence ID" value="QBE49055.1"/>
    <property type="molecule type" value="Genomic_DNA"/>
</dbReference>
<dbReference type="Proteomes" id="UP000289260">
    <property type="component" value="Chromosome"/>
</dbReference>
<organism evidence="7 8">
    <name type="scientific">Leucobacter triazinivorans</name>
    <dbReference type="NCBI Taxonomy" id="1784719"/>
    <lineage>
        <taxon>Bacteria</taxon>
        <taxon>Bacillati</taxon>
        <taxon>Actinomycetota</taxon>
        <taxon>Actinomycetes</taxon>
        <taxon>Micrococcales</taxon>
        <taxon>Microbacteriaceae</taxon>
        <taxon>Leucobacter</taxon>
    </lineage>
</organism>
<sequence>MNDAEYEVVIVRYGTRSGHRGEVYLNYPIYGEPDAPIGMDYYVWVIRNEHRTVLVDTGFSPLGAERRQRTFVRAIPEVYAALGIDTGAEQTLVVTHAHYDHIGNLALFPRAQVHISGVELDFWLSPMGERKQFSHSTEPDEIAALRTALDEGRVTRVGEGDLIAPGIELLEIGGHTPGQLAVKVATDEGTVLLASDAIHYYEEYEADLPFAFVADLPAMYAGFDRIRGLIERGDVDHLVSGHDPATLQRFTPVTDGPLAGIAATIGQAPQAHHDEEAEQSND</sequence>
<reference evidence="7 8" key="1">
    <citation type="submission" date="2019-02" db="EMBL/GenBank/DDBJ databases">
        <authorList>
            <person name="Sun L."/>
            <person name="Pan D."/>
            <person name="Wu X."/>
        </authorList>
    </citation>
    <scope>NUCLEOTIDE SEQUENCE [LARGE SCALE GENOMIC DNA]</scope>
    <source>
        <strain evidence="7 8">JW-1</strain>
    </source>
</reference>
<dbReference type="GO" id="GO:0046872">
    <property type="term" value="F:metal ion binding"/>
    <property type="evidence" value="ECO:0007669"/>
    <property type="project" value="UniProtKB-KW"/>
</dbReference>
<evidence type="ECO:0000259" key="6">
    <source>
        <dbReference type="SMART" id="SM00849"/>
    </source>
</evidence>
<dbReference type="RefSeq" id="WP_130110186.1">
    <property type="nucleotide sequence ID" value="NZ_CP035806.1"/>
</dbReference>
<dbReference type="GO" id="GO:0016787">
    <property type="term" value="F:hydrolase activity"/>
    <property type="evidence" value="ECO:0007669"/>
    <property type="project" value="UniProtKB-KW"/>
</dbReference>
<evidence type="ECO:0000313" key="7">
    <source>
        <dbReference type="EMBL" id="QBE49055.1"/>
    </source>
</evidence>
<evidence type="ECO:0000256" key="1">
    <source>
        <dbReference type="ARBA" id="ARBA00001947"/>
    </source>
</evidence>
<evidence type="ECO:0000256" key="5">
    <source>
        <dbReference type="ARBA" id="ARBA00022833"/>
    </source>
</evidence>
<dbReference type="OrthoDB" id="3196337at2"/>
<dbReference type="InterPro" id="IPR001279">
    <property type="entry name" value="Metallo-B-lactamas"/>
</dbReference>
<comment type="similarity">
    <text evidence="2">Belongs to the metallo-beta-lactamase superfamily.</text>
</comment>
<keyword evidence="3" id="KW-0479">Metal-binding</keyword>
<dbReference type="PANTHER" id="PTHR42978">
    <property type="entry name" value="QUORUM-QUENCHING LACTONASE YTNP-RELATED-RELATED"/>
    <property type="match status" value="1"/>
</dbReference>
<comment type="cofactor">
    <cofactor evidence="1">
        <name>Zn(2+)</name>
        <dbReference type="ChEBI" id="CHEBI:29105"/>
    </cofactor>
</comment>
<keyword evidence="8" id="KW-1185">Reference proteome</keyword>
<dbReference type="SUPFAM" id="SSF56281">
    <property type="entry name" value="Metallo-hydrolase/oxidoreductase"/>
    <property type="match status" value="1"/>
</dbReference>
<evidence type="ECO:0000256" key="3">
    <source>
        <dbReference type="ARBA" id="ARBA00022723"/>
    </source>
</evidence>
<dbReference type="Gene3D" id="3.60.15.10">
    <property type="entry name" value="Ribonuclease Z/Hydroxyacylglutathione hydrolase-like"/>
    <property type="match status" value="1"/>
</dbReference>
<dbReference type="SMART" id="SM00849">
    <property type="entry name" value="Lactamase_B"/>
    <property type="match status" value="1"/>
</dbReference>
<dbReference type="KEGG" id="ltr:EVS81_09545"/>
<keyword evidence="4" id="KW-0378">Hydrolase</keyword>
<evidence type="ECO:0000256" key="2">
    <source>
        <dbReference type="ARBA" id="ARBA00007749"/>
    </source>
</evidence>
<dbReference type="Pfam" id="PF00753">
    <property type="entry name" value="Lactamase_B"/>
    <property type="match status" value="1"/>
</dbReference>
<keyword evidence="5" id="KW-0862">Zinc</keyword>
<proteinExistence type="inferred from homology"/>
<dbReference type="AlphaFoldDB" id="A0A4P6KF14"/>